<proteinExistence type="predicted"/>
<feature type="transmembrane region" description="Helical" evidence="2">
    <location>
        <begin position="12"/>
        <end position="35"/>
    </location>
</feature>
<feature type="region of interest" description="Disordered" evidence="1">
    <location>
        <begin position="161"/>
        <end position="216"/>
    </location>
</feature>
<evidence type="ECO:0000256" key="2">
    <source>
        <dbReference type="SAM" id="Phobius"/>
    </source>
</evidence>
<accession>A0AA39R424</accession>
<keyword evidence="2" id="KW-0472">Membrane</keyword>
<feature type="compositionally biased region" description="Polar residues" evidence="1">
    <location>
        <begin position="198"/>
        <end position="209"/>
    </location>
</feature>
<sequence length="256" mass="27944">MPFFKRSLAGPGYVVLNIIRVCNIIALIAIVAASFGMLVKTFQVSKFFFFDAITHLITGCLALALIITEIGMFRRYIANNWPLFCPSSGFITLGVTMIFLGVSVLGNLNKSATSEQSLGTTIWQLVIASGIVVSIMGIVNICANYMFREKSMDVTARQVRAHGSTAPQKTDAYLSPSMSTRTAKTPRRSFHLNRRSASESLPSYKTDVQQPGHRNISAPVMATSPIKGRDDAGVPVVNGVQRPDLAFHPAFQGQHF</sequence>
<evidence type="ECO:0000313" key="4">
    <source>
        <dbReference type="EMBL" id="KAK0514472.1"/>
    </source>
</evidence>
<keyword evidence="2" id="KW-1133">Transmembrane helix</keyword>
<organism evidence="4 5">
    <name type="scientific">Cladonia borealis</name>
    <dbReference type="NCBI Taxonomy" id="184061"/>
    <lineage>
        <taxon>Eukaryota</taxon>
        <taxon>Fungi</taxon>
        <taxon>Dikarya</taxon>
        <taxon>Ascomycota</taxon>
        <taxon>Pezizomycotina</taxon>
        <taxon>Lecanoromycetes</taxon>
        <taxon>OSLEUM clade</taxon>
        <taxon>Lecanoromycetidae</taxon>
        <taxon>Lecanorales</taxon>
        <taxon>Lecanorineae</taxon>
        <taxon>Cladoniaceae</taxon>
        <taxon>Cladonia</taxon>
    </lineage>
</organism>
<feature type="transmembrane region" description="Helical" evidence="2">
    <location>
        <begin position="80"/>
        <end position="102"/>
    </location>
</feature>
<feature type="transmembrane region" description="Helical" evidence="2">
    <location>
        <begin position="47"/>
        <end position="68"/>
    </location>
</feature>
<feature type="transmembrane region" description="Helical" evidence="2">
    <location>
        <begin position="122"/>
        <end position="147"/>
    </location>
</feature>
<protein>
    <recommendedName>
        <fullName evidence="3">DUF7598 domain-containing protein</fullName>
    </recommendedName>
</protein>
<name>A0AA39R424_9LECA</name>
<keyword evidence="5" id="KW-1185">Reference proteome</keyword>
<evidence type="ECO:0000259" key="3">
    <source>
        <dbReference type="Pfam" id="PF24535"/>
    </source>
</evidence>
<dbReference type="Pfam" id="PF24535">
    <property type="entry name" value="DUF7598"/>
    <property type="match status" value="1"/>
</dbReference>
<dbReference type="AlphaFoldDB" id="A0AA39R424"/>
<evidence type="ECO:0000256" key="1">
    <source>
        <dbReference type="SAM" id="MobiDB-lite"/>
    </source>
</evidence>
<reference evidence="4" key="1">
    <citation type="submission" date="2023-03" db="EMBL/GenBank/DDBJ databases">
        <title>Complete genome of Cladonia borealis.</title>
        <authorList>
            <person name="Park H."/>
        </authorList>
    </citation>
    <scope>NUCLEOTIDE SEQUENCE</scope>
    <source>
        <strain evidence="4">ANT050790</strain>
    </source>
</reference>
<keyword evidence="2" id="KW-0812">Transmembrane</keyword>
<dbReference type="EMBL" id="JAFEKC020000005">
    <property type="protein sequence ID" value="KAK0514472.1"/>
    <property type="molecule type" value="Genomic_DNA"/>
</dbReference>
<feature type="domain" description="DUF7598" evidence="3">
    <location>
        <begin position="12"/>
        <end position="145"/>
    </location>
</feature>
<dbReference type="Proteomes" id="UP001166286">
    <property type="component" value="Unassembled WGS sequence"/>
</dbReference>
<feature type="compositionally biased region" description="Basic residues" evidence="1">
    <location>
        <begin position="184"/>
        <end position="194"/>
    </location>
</feature>
<gene>
    <name evidence="4" type="ORF">JMJ35_003089</name>
</gene>
<comment type="caution">
    <text evidence="4">The sequence shown here is derived from an EMBL/GenBank/DDBJ whole genome shotgun (WGS) entry which is preliminary data.</text>
</comment>
<evidence type="ECO:0000313" key="5">
    <source>
        <dbReference type="Proteomes" id="UP001166286"/>
    </source>
</evidence>
<dbReference type="InterPro" id="IPR056019">
    <property type="entry name" value="DUF7598"/>
</dbReference>